<feature type="region of interest" description="Disordered" evidence="6">
    <location>
        <begin position="260"/>
        <end position="284"/>
    </location>
</feature>
<dbReference type="GO" id="GO:0005634">
    <property type="term" value="C:nucleus"/>
    <property type="evidence" value="ECO:0007669"/>
    <property type="project" value="UniProtKB-SubCell"/>
</dbReference>
<evidence type="ECO:0000256" key="2">
    <source>
        <dbReference type="ARBA" id="ARBA00022723"/>
    </source>
</evidence>
<dbReference type="PANTHER" id="PTHR46481:SF10">
    <property type="entry name" value="ZINC FINGER BED DOMAIN-CONTAINING PROTEIN 39"/>
    <property type="match status" value="1"/>
</dbReference>
<keyword evidence="9" id="KW-1185">Reference proteome</keyword>
<evidence type="ECO:0000256" key="1">
    <source>
        <dbReference type="ARBA" id="ARBA00004123"/>
    </source>
</evidence>
<dbReference type="Pfam" id="PF05699">
    <property type="entry name" value="Dimer_Tnp_hAT"/>
    <property type="match status" value="1"/>
</dbReference>
<keyword evidence="3" id="KW-0863">Zinc-finger</keyword>
<evidence type="ECO:0000256" key="5">
    <source>
        <dbReference type="ARBA" id="ARBA00023242"/>
    </source>
</evidence>
<evidence type="ECO:0000313" key="8">
    <source>
        <dbReference type="EMBL" id="KAF9537216.1"/>
    </source>
</evidence>
<evidence type="ECO:0000313" key="9">
    <source>
        <dbReference type="Proteomes" id="UP000723463"/>
    </source>
</evidence>
<dbReference type="PANTHER" id="PTHR46481">
    <property type="entry name" value="ZINC FINGER BED DOMAIN-CONTAINING PROTEIN 4"/>
    <property type="match status" value="1"/>
</dbReference>
<evidence type="ECO:0000256" key="3">
    <source>
        <dbReference type="ARBA" id="ARBA00022771"/>
    </source>
</evidence>
<gene>
    <name evidence="8" type="ORF">EC957_008622</name>
</gene>
<dbReference type="Proteomes" id="UP000723463">
    <property type="component" value="Unassembled WGS sequence"/>
</dbReference>
<dbReference type="SUPFAM" id="SSF53098">
    <property type="entry name" value="Ribonuclease H-like"/>
    <property type="match status" value="1"/>
</dbReference>
<keyword evidence="4" id="KW-0862">Zinc</keyword>
<keyword evidence="2" id="KW-0479">Metal-binding</keyword>
<dbReference type="AlphaFoldDB" id="A0A9P6EXF0"/>
<keyword evidence="5" id="KW-0539">Nucleus</keyword>
<feature type="compositionally biased region" description="Polar residues" evidence="6">
    <location>
        <begin position="266"/>
        <end position="277"/>
    </location>
</feature>
<accession>A0A9P6EXF0</accession>
<evidence type="ECO:0000259" key="7">
    <source>
        <dbReference type="Pfam" id="PF05699"/>
    </source>
</evidence>
<evidence type="ECO:0000256" key="6">
    <source>
        <dbReference type="SAM" id="MobiDB-lite"/>
    </source>
</evidence>
<dbReference type="InterPro" id="IPR052035">
    <property type="entry name" value="ZnF_BED_domain_contain"/>
</dbReference>
<reference evidence="8" key="1">
    <citation type="journal article" date="2020" name="Fungal Divers.">
        <title>Resolving the Mortierellaceae phylogeny through synthesis of multi-gene phylogenetics and phylogenomics.</title>
        <authorList>
            <person name="Vandepol N."/>
            <person name="Liber J."/>
            <person name="Desiro A."/>
            <person name="Na H."/>
            <person name="Kennedy M."/>
            <person name="Barry K."/>
            <person name="Grigoriev I.V."/>
            <person name="Miller A.N."/>
            <person name="O'Donnell K."/>
            <person name="Stajich J.E."/>
            <person name="Bonito G."/>
        </authorList>
    </citation>
    <scope>NUCLEOTIDE SEQUENCE</scope>
    <source>
        <strain evidence="8">NRRL 2591</strain>
    </source>
</reference>
<dbReference type="GO" id="GO:0046983">
    <property type="term" value="F:protein dimerization activity"/>
    <property type="evidence" value="ECO:0007669"/>
    <property type="project" value="InterPro"/>
</dbReference>
<comment type="subcellular location">
    <subcellularLocation>
        <location evidence="1">Nucleus</location>
    </subcellularLocation>
</comment>
<name>A0A9P6EXF0_9FUNG</name>
<dbReference type="GO" id="GO:0008270">
    <property type="term" value="F:zinc ion binding"/>
    <property type="evidence" value="ECO:0007669"/>
    <property type="project" value="UniProtKB-KW"/>
</dbReference>
<dbReference type="InterPro" id="IPR012337">
    <property type="entry name" value="RNaseH-like_sf"/>
</dbReference>
<evidence type="ECO:0000256" key="4">
    <source>
        <dbReference type="ARBA" id="ARBA00022833"/>
    </source>
</evidence>
<dbReference type="EMBL" id="JAAAXW010000439">
    <property type="protein sequence ID" value="KAF9537216.1"/>
    <property type="molecule type" value="Genomic_DNA"/>
</dbReference>
<organism evidence="8 9">
    <name type="scientific">Mortierella hygrophila</name>
    <dbReference type="NCBI Taxonomy" id="979708"/>
    <lineage>
        <taxon>Eukaryota</taxon>
        <taxon>Fungi</taxon>
        <taxon>Fungi incertae sedis</taxon>
        <taxon>Mucoromycota</taxon>
        <taxon>Mortierellomycotina</taxon>
        <taxon>Mortierellomycetes</taxon>
        <taxon>Mortierellales</taxon>
        <taxon>Mortierellaceae</taxon>
        <taxon>Mortierella</taxon>
    </lineage>
</organism>
<proteinExistence type="predicted"/>
<dbReference type="InterPro" id="IPR008906">
    <property type="entry name" value="HATC_C_dom"/>
</dbReference>
<protein>
    <recommendedName>
        <fullName evidence="7">HAT C-terminal dimerisation domain-containing protein</fullName>
    </recommendedName>
</protein>
<sequence>MVLIEGERQTGEYLQIKLKEVLAAWALEGKVIAATTDQGANMKKCLSLYQQETSNVAWIATHPNAMLILAEEQKVLFGKSYKLLAMNHTRWNSKYVMIARVVKVSPAFEKAYRRMLAAHNDQRANALTLKKLIPSGEEVAILNELIRLLQGAANFTHWVGQLENPTISQVYPRIEGILPAIDTFVTDGPREMHQQLEKDPSYGKLDMWNTPLPADARLPPAFEVTDMVFRMLNGRSDPSTYLCKAKYLVVAEIIRLQEEDAERSAQNRQDSQVSTPSRQKRFHSGPIQTLVRRRMNAAMIVQDYCEQIAAEENDFSEFADLPLDYWNERQEDPEAAYLIRVARAYLGIPATSSESERSFSRAGRILGTNRCRMLHTTFRNLMRNHSFNKFFCRFPHYLNPGYLYWH</sequence>
<feature type="domain" description="HAT C-terminal dimerisation" evidence="7">
    <location>
        <begin position="321"/>
        <end position="382"/>
    </location>
</feature>
<comment type="caution">
    <text evidence="8">The sequence shown here is derived from an EMBL/GenBank/DDBJ whole genome shotgun (WGS) entry which is preliminary data.</text>
</comment>